<dbReference type="EMBL" id="ACPB03004124">
    <property type="status" value="NOT_ANNOTATED_CDS"/>
    <property type="molecule type" value="Genomic_DNA"/>
</dbReference>
<dbReference type="InterPro" id="IPR002347">
    <property type="entry name" value="SDR_fam"/>
</dbReference>
<dbReference type="STRING" id="13249.T1IE33"/>
<dbReference type="FunCoup" id="T1IE33">
    <property type="interactions" value="171"/>
</dbReference>
<keyword evidence="2" id="KW-0560">Oxidoreductase</keyword>
<dbReference type="eggNOG" id="KOG1205">
    <property type="taxonomic scope" value="Eukaryota"/>
</dbReference>
<dbReference type="PANTHER" id="PTHR43115">
    <property type="entry name" value="DEHYDROGENASE/REDUCTASE SDR FAMILY MEMBER 11"/>
    <property type="match status" value="1"/>
</dbReference>
<evidence type="ECO:0000256" key="2">
    <source>
        <dbReference type="ARBA" id="ARBA00023002"/>
    </source>
</evidence>
<keyword evidence="5" id="KW-1185">Reference proteome</keyword>
<dbReference type="InterPro" id="IPR036291">
    <property type="entry name" value="NAD(P)-bd_dom_sf"/>
</dbReference>
<dbReference type="HOGENOM" id="CLU_010194_2_10_1"/>
<dbReference type="GO" id="GO:0016616">
    <property type="term" value="F:oxidoreductase activity, acting on the CH-OH group of donors, NAD or NADP as acceptor"/>
    <property type="evidence" value="ECO:0007669"/>
    <property type="project" value="UniProtKB-ARBA"/>
</dbReference>
<dbReference type="SUPFAM" id="SSF51735">
    <property type="entry name" value="NAD(P)-binding Rossmann-fold domains"/>
    <property type="match status" value="1"/>
</dbReference>
<dbReference type="InParanoid" id="T1IE33"/>
<comment type="similarity">
    <text evidence="1 3">Belongs to the short-chain dehydrogenases/reductases (SDR) family.</text>
</comment>
<sequence length="250" mass="27422">MDRWKERVVVVTGASSGIGQAVARTLAEHGMKVAALARRLDRLQKLEEDCKNLLGKLKAYKCDCSNEKEIASTMQNVLTDFGPISVLINNAAILAPMKLTDTSEGSCRKLYETNVIGLVTITQHAVEIMQKHNITDGHIINVNSINGHCRFHRPGLANYCASKNAVRVLTESLKNELALLKTKIRVTSISPGLVMTEMIDPFSNMKQKLHLLPEDIVDGIVFVLSAKANINVSELTIEPTGGVRGAFMKE</sequence>
<proteinExistence type="inferred from homology"/>
<dbReference type="PANTHER" id="PTHR43115:SF4">
    <property type="entry name" value="DEHYDROGENASE_REDUCTASE SDR FAMILY MEMBER 11"/>
    <property type="match status" value="1"/>
</dbReference>
<dbReference type="AlphaFoldDB" id="T1IE33"/>
<dbReference type="Pfam" id="PF00106">
    <property type="entry name" value="adh_short"/>
    <property type="match status" value="1"/>
</dbReference>
<organism evidence="4 5">
    <name type="scientific">Rhodnius prolixus</name>
    <name type="common">Triatomid bug</name>
    <dbReference type="NCBI Taxonomy" id="13249"/>
    <lineage>
        <taxon>Eukaryota</taxon>
        <taxon>Metazoa</taxon>
        <taxon>Ecdysozoa</taxon>
        <taxon>Arthropoda</taxon>
        <taxon>Hexapoda</taxon>
        <taxon>Insecta</taxon>
        <taxon>Pterygota</taxon>
        <taxon>Neoptera</taxon>
        <taxon>Paraneoptera</taxon>
        <taxon>Hemiptera</taxon>
        <taxon>Heteroptera</taxon>
        <taxon>Panheteroptera</taxon>
        <taxon>Cimicomorpha</taxon>
        <taxon>Reduviidae</taxon>
        <taxon>Triatominae</taxon>
        <taxon>Rhodnius</taxon>
    </lineage>
</organism>
<evidence type="ECO:0000313" key="5">
    <source>
        <dbReference type="Proteomes" id="UP000015103"/>
    </source>
</evidence>
<dbReference type="PRINTS" id="PR00080">
    <property type="entry name" value="SDRFAMILY"/>
</dbReference>
<name>T1IE33_RHOPR</name>
<evidence type="ECO:0000256" key="3">
    <source>
        <dbReference type="RuleBase" id="RU000363"/>
    </source>
</evidence>
<protein>
    <recommendedName>
        <fullName evidence="6">Dehydrogenase</fullName>
    </recommendedName>
</protein>
<dbReference type="VEuPathDB" id="VectorBase:RPRC014553"/>
<dbReference type="PRINTS" id="PR00081">
    <property type="entry name" value="GDHRDH"/>
</dbReference>
<reference evidence="4" key="1">
    <citation type="submission" date="2015-05" db="UniProtKB">
        <authorList>
            <consortium name="EnsemblMetazoa"/>
        </authorList>
    </citation>
    <scope>IDENTIFICATION</scope>
</reference>
<dbReference type="FunFam" id="3.40.50.720:FF:000047">
    <property type="entry name" value="NADP-dependent L-serine/L-allo-threonine dehydrogenase"/>
    <property type="match status" value="1"/>
</dbReference>
<evidence type="ECO:0008006" key="6">
    <source>
        <dbReference type="Google" id="ProtNLM"/>
    </source>
</evidence>
<dbReference type="Proteomes" id="UP000015103">
    <property type="component" value="Unassembled WGS sequence"/>
</dbReference>
<accession>T1IE33</accession>
<evidence type="ECO:0000256" key="1">
    <source>
        <dbReference type="ARBA" id="ARBA00006484"/>
    </source>
</evidence>
<dbReference type="Gene3D" id="3.40.50.720">
    <property type="entry name" value="NAD(P)-binding Rossmann-like Domain"/>
    <property type="match status" value="1"/>
</dbReference>
<dbReference type="EnsemblMetazoa" id="RPRC014553-RA">
    <property type="protein sequence ID" value="RPRC014553-PA"/>
    <property type="gene ID" value="RPRC014553"/>
</dbReference>
<evidence type="ECO:0000313" key="4">
    <source>
        <dbReference type="EnsemblMetazoa" id="RPRC014553-PA"/>
    </source>
</evidence>
<dbReference type="OMA" id="DITGADN"/>